<gene>
    <name evidence="3" type="ORF">FA15DRAFT_597274</name>
</gene>
<evidence type="ECO:0000256" key="1">
    <source>
        <dbReference type="SAM" id="MobiDB-lite"/>
    </source>
</evidence>
<dbReference type="SUPFAM" id="SSF55961">
    <property type="entry name" value="Bet v1-like"/>
    <property type="match status" value="2"/>
</dbReference>
<feature type="compositionally biased region" description="Low complexity" evidence="1">
    <location>
        <begin position="1064"/>
        <end position="1076"/>
    </location>
</feature>
<organism evidence="3 4">
    <name type="scientific">Coprinopsis marcescibilis</name>
    <name type="common">Agaric fungus</name>
    <name type="synonym">Psathyrella marcescibilis</name>
    <dbReference type="NCBI Taxonomy" id="230819"/>
    <lineage>
        <taxon>Eukaryota</taxon>
        <taxon>Fungi</taxon>
        <taxon>Dikarya</taxon>
        <taxon>Basidiomycota</taxon>
        <taxon>Agaricomycotina</taxon>
        <taxon>Agaricomycetes</taxon>
        <taxon>Agaricomycetidae</taxon>
        <taxon>Agaricales</taxon>
        <taxon>Agaricineae</taxon>
        <taxon>Psathyrellaceae</taxon>
        <taxon>Coprinopsis</taxon>
    </lineage>
</organism>
<feature type="compositionally biased region" description="Low complexity" evidence="1">
    <location>
        <begin position="1003"/>
        <end position="1021"/>
    </location>
</feature>
<feature type="region of interest" description="Disordered" evidence="1">
    <location>
        <begin position="1293"/>
        <end position="1326"/>
    </location>
</feature>
<evidence type="ECO:0000313" key="3">
    <source>
        <dbReference type="EMBL" id="TFK21777.1"/>
    </source>
</evidence>
<evidence type="ECO:0000259" key="2">
    <source>
        <dbReference type="PROSITE" id="PS50848"/>
    </source>
</evidence>
<dbReference type="Proteomes" id="UP000307440">
    <property type="component" value="Unassembled WGS sequence"/>
</dbReference>
<dbReference type="InterPro" id="IPR051213">
    <property type="entry name" value="START_lipid_transfer"/>
</dbReference>
<name>A0A5C3KNW4_COPMA</name>
<protein>
    <recommendedName>
        <fullName evidence="2">START domain-containing protein</fullName>
    </recommendedName>
</protein>
<feature type="compositionally biased region" description="Polar residues" evidence="1">
    <location>
        <begin position="473"/>
        <end position="483"/>
    </location>
</feature>
<proteinExistence type="predicted"/>
<dbReference type="GO" id="GO:0008289">
    <property type="term" value="F:lipid binding"/>
    <property type="evidence" value="ECO:0007669"/>
    <property type="project" value="InterPro"/>
</dbReference>
<dbReference type="CDD" id="cd00177">
    <property type="entry name" value="START"/>
    <property type="match status" value="1"/>
</dbReference>
<sequence length="1610" mass="175461">MVLSLFKTVMKRGGRVPKLVGYGNGVSIERVRFQADREALTIDYAIIPDEEGHMSPTEQEVEAVREQRRLTRSIECVLPSLEGWEVQITLKASSEEVEKLPWSAHAIKTNSNPSAIALPDQILLRLTHSSLLDDHSVLKVKVVIEASGGTRGLRLNGLPKKIYDTEQRDPSSYAIPQHILQDIASAADLSIQTASSMGTVGSSISTASSSAPALTRSNTERTPVADKSILSRVRRNYIYFSSLLQEPEAKWRRTTEGRGVSITQLDSIDPTLVVYRAEATFVGVGLWDLYGTVVSPGARVYWDKQHEDAVLLEDVNELSELWYYKSRPAWPVHGRDLVVLKTVYKSPNVIHVFSFSADDPHLFGNIPPVDPNTIRTQVDLQGWSIEALSPTTTSLTLLEQSDPKGWTNKTSIPTQMINQLAGIGEFAIKCGGPPIVTRLTGAKANETRYDHEKGSFKIEYEASASRRQASSSPTSDGTLLDSNSPSIECEIRCDVDTWASSLDIVVDPPPQTMSCLRRHRLSSDGGGLWLTLTHDCVFVDDERLLVLIRRAPGKEKGLVMVNGAKIHVDVEEIPEHELKALSKQKRVKPPRVPLDQPPVMGVIRKRKEEWSDEKAREEGEVAAAGSGSVSTWASAPKISSPLSRFISYAVDQATTTTQQYVAAMTPANNGGSPSPSATKLPIQYALDALAWTQDFHKSSSFSSSSTTDGWTLISEKGVPVHRKLIPEASPIIPVHKGSKVIEGVSAEELSCVISEENCRKIWDDRFDSSRTLESYGNSCRTQFLTSRGGFPFRDRGFYLACVVARTQPPSSHAASSALSRRSIGDTGDQSKNAVFVVSASFSPESITPLFSAGKYNSYNLPIGRMYLDAWVLETLDPYATENYAIPSTRCTRLVAVDYAGAIPAAVNSMINAALPLSILAVETCFKSLSSLPMTRLPAPCLVLAEKKGENRLATVSWKLKKGDENRLLVDESFGVESKVFRTSVLVSMPAPASNGVDADEHASGSNDAAASSADARGSLSAPNTAGFEAPLTPRIPRSRTKNSASISRERREGSQATITAPPLSASSSTSSSSSVSTFKDLVPSTSTETLRSVRSHDTPLNVMPGTIGIGSAGFNTPRSYYRQRSVSTTDGGVSIYAPVFHGQYASSPAGLEGGVGTSNRAGGIGDNCGGSGAVAASPPTRGRTMSSAFTSRGEVKPLKDLVVGEVVVDTRLYPFGYTVSVRTRAVRRRRKKVVGAAVVGLSTVKDESKEICLEVDGKDKGKGRESTGKDTFLKLGALRKDISTTTIDTTTNVSSIVKSSSSTSSSSGNASTPQNSQGATTVTPGDEDFDYLPMSYAIHNMPSSPLHSSSLNAEGGTTRHLLRMTLPTAQYWVSSVRDPLTGEVRKGPKKPLWMEILDGSAKVWKAEDGEQETADVVGDGDEEEPTEVPARLRGFVVDVEIRPVVVVADEKKDDKDKKKKSMKKIKVNGVSVQVVGEKESLTSLGREELLDDRIAAMGVLSRWVFYKRFVRSHFRLADRKHVGYRMRRKHFQKTCYFPSQWRMMSLIPLFGVKAVQVQEMRTLPRRSTMELARVLAGLILPQTILMGQAETRSRQIQARLKGRARILREW</sequence>
<feature type="domain" description="START" evidence="2">
    <location>
        <begin position="251"/>
        <end position="419"/>
    </location>
</feature>
<dbReference type="OrthoDB" id="196858at2759"/>
<dbReference type="EMBL" id="ML210258">
    <property type="protein sequence ID" value="TFK21777.1"/>
    <property type="molecule type" value="Genomic_DNA"/>
</dbReference>
<keyword evidence="4" id="KW-1185">Reference proteome</keyword>
<dbReference type="PANTHER" id="PTHR19308">
    <property type="entry name" value="PHOSPHATIDYLCHOLINE TRANSFER PROTEIN"/>
    <property type="match status" value="1"/>
</dbReference>
<dbReference type="PANTHER" id="PTHR19308:SF54">
    <property type="entry name" value="START DOMAIN-CONTAINING PROTEIN"/>
    <property type="match status" value="1"/>
</dbReference>
<evidence type="ECO:0000313" key="4">
    <source>
        <dbReference type="Proteomes" id="UP000307440"/>
    </source>
</evidence>
<feature type="domain" description="START" evidence="2">
    <location>
        <begin position="705"/>
        <end position="914"/>
    </location>
</feature>
<feature type="region of interest" description="Disordered" evidence="1">
    <location>
        <begin position="464"/>
        <end position="483"/>
    </location>
</feature>
<feature type="region of interest" description="Disordered" evidence="1">
    <location>
        <begin position="992"/>
        <end position="1101"/>
    </location>
</feature>
<feature type="compositionally biased region" description="Polar residues" evidence="1">
    <location>
        <begin position="1083"/>
        <end position="1092"/>
    </location>
</feature>
<accession>A0A5C3KNW4</accession>
<dbReference type="InterPro" id="IPR023393">
    <property type="entry name" value="START-like_dom_sf"/>
</dbReference>
<dbReference type="PROSITE" id="PS50848">
    <property type="entry name" value="START"/>
    <property type="match status" value="2"/>
</dbReference>
<dbReference type="InterPro" id="IPR002913">
    <property type="entry name" value="START_lipid-bd_dom"/>
</dbReference>
<reference evidence="3 4" key="1">
    <citation type="journal article" date="2019" name="Nat. Ecol. Evol.">
        <title>Megaphylogeny resolves global patterns of mushroom evolution.</title>
        <authorList>
            <person name="Varga T."/>
            <person name="Krizsan K."/>
            <person name="Foldi C."/>
            <person name="Dima B."/>
            <person name="Sanchez-Garcia M."/>
            <person name="Sanchez-Ramirez S."/>
            <person name="Szollosi G.J."/>
            <person name="Szarkandi J.G."/>
            <person name="Papp V."/>
            <person name="Albert L."/>
            <person name="Andreopoulos W."/>
            <person name="Angelini C."/>
            <person name="Antonin V."/>
            <person name="Barry K.W."/>
            <person name="Bougher N.L."/>
            <person name="Buchanan P."/>
            <person name="Buyck B."/>
            <person name="Bense V."/>
            <person name="Catcheside P."/>
            <person name="Chovatia M."/>
            <person name="Cooper J."/>
            <person name="Damon W."/>
            <person name="Desjardin D."/>
            <person name="Finy P."/>
            <person name="Geml J."/>
            <person name="Haridas S."/>
            <person name="Hughes K."/>
            <person name="Justo A."/>
            <person name="Karasinski D."/>
            <person name="Kautmanova I."/>
            <person name="Kiss B."/>
            <person name="Kocsube S."/>
            <person name="Kotiranta H."/>
            <person name="LaButti K.M."/>
            <person name="Lechner B.E."/>
            <person name="Liimatainen K."/>
            <person name="Lipzen A."/>
            <person name="Lukacs Z."/>
            <person name="Mihaltcheva S."/>
            <person name="Morgado L.N."/>
            <person name="Niskanen T."/>
            <person name="Noordeloos M.E."/>
            <person name="Ohm R.A."/>
            <person name="Ortiz-Santana B."/>
            <person name="Ovrebo C."/>
            <person name="Racz N."/>
            <person name="Riley R."/>
            <person name="Savchenko A."/>
            <person name="Shiryaev A."/>
            <person name="Soop K."/>
            <person name="Spirin V."/>
            <person name="Szebenyi C."/>
            <person name="Tomsovsky M."/>
            <person name="Tulloss R.E."/>
            <person name="Uehling J."/>
            <person name="Grigoriev I.V."/>
            <person name="Vagvolgyi C."/>
            <person name="Papp T."/>
            <person name="Martin F.M."/>
            <person name="Miettinen O."/>
            <person name="Hibbett D.S."/>
            <person name="Nagy L.G."/>
        </authorList>
    </citation>
    <scope>NUCLEOTIDE SEQUENCE [LARGE SCALE GENOMIC DNA]</scope>
    <source>
        <strain evidence="3 4">CBS 121175</strain>
    </source>
</reference>
<dbReference type="Gene3D" id="3.30.530.20">
    <property type="match status" value="2"/>
</dbReference>
<dbReference type="Pfam" id="PF01852">
    <property type="entry name" value="START"/>
    <property type="match status" value="1"/>
</dbReference>
<dbReference type="GO" id="GO:0005737">
    <property type="term" value="C:cytoplasm"/>
    <property type="evidence" value="ECO:0007669"/>
    <property type="project" value="UniProtKB-ARBA"/>
</dbReference>
<feature type="compositionally biased region" description="Low complexity" evidence="1">
    <location>
        <begin position="1293"/>
        <end position="1316"/>
    </location>
</feature>
<dbReference type="STRING" id="230819.A0A5C3KNW4"/>